<dbReference type="PANTHER" id="PTHR43976">
    <property type="entry name" value="SHORT CHAIN DEHYDROGENASE"/>
    <property type="match status" value="1"/>
</dbReference>
<reference evidence="4" key="2">
    <citation type="submission" date="2023-06" db="EMBL/GenBank/DDBJ databases">
        <authorList>
            <consortium name="Lawrence Berkeley National Laboratory"/>
            <person name="Haridas S."/>
            <person name="Hensen N."/>
            <person name="Bonometti L."/>
            <person name="Westerberg I."/>
            <person name="Brannstrom I.O."/>
            <person name="Guillou S."/>
            <person name="Cros-Aarteil S."/>
            <person name="Calhoun S."/>
            <person name="Kuo A."/>
            <person name="Mondo S."/>
            <person name="Pangilinan J."/>
            <person name="Riley R."/>
            <person name="Labutti K."/>
            <person name="Andreopoulos B."/>
            <person name="Lipzen A."/>
            <person name="Chen C."/>
            <person name="Yanf M."/>
            <person name="Daum C."/>
            <person name="Ng V."/>
            <person name="Clum A."/>
            <person name="Steindorff A."/>
            <person name="Ohm R."/>
            <person name="Martin F."/>
            <person name="Silar P."/>
            <person name="Natvig D."/>
            <person name="Lalanne C."/>
            <person name="Gautier V."/>
            <person name="Ament-Velasquez S.L."/>
            <person name="Kruys A."/>
            <person name="Hutchinson M.I."/>
            <person name="Powell A.J."/>
            <person name="Barry K."/>
            <person name="Miller A.N."/>
            <person name="Grigoriev I.V."/>
            <person name="Debuchy R."/>
            <person name="Gladieux P."/>
            <person name="Thoren M.H."/>
            <person name="Johannesson H."/>
        </authorList>
    </citation>
    <scope>NUCLEOTIDE SEQUENCE</scope>
    <source>
        <strain evidence="4">CBS 958.72</strain>
    </source>
</reference>
<evidence type="ECO:0000256" key="1">
    <source>
        <dbReference type="ARBA" id="ARBA00006484"/>
    </source>
</evidence>
<organism evidence="4 5">
    <name type="scientific">Lasiosphaeria ovina</name>
    <dbReference type="NCBI Taxonomy" id="92902"/>
    <lineage>
        <taxon>Eukaryota</taxon>
        <taxon>Fungi</taxon>
        <taxon>Dikarya</taxon>
        <taxon>Ascomycota</taxon>
        <taxon>Pezizomycotina</taxon>
        <taxon>Sordariomycetes</taxon>
        <taxon>Sordariomycetidae</taxon>
        <taxon>Sordariales</taxon>
        <taxon>Lasiosphaeriaceae</taxon>
        <taxon>Lasiosphaeria</taxon>
    </lineage>
</organism>
<reference evidence="4" key="1">
    <citation type="journal article" date="2023" name="Mol. Phylogenet. Evol.">
        <title>Genome-scale phylogeny and comparative genomics of the fungal order Sordariales.</title>
        <authorList>
            <person name="Hensen N."/>
            <person name="Bonometti L."/>
            <person name="Westerberg I."/>
            <person name="Brannstrom I.O."/>
            <person name="Guillou S."/>
            <person name="Cros-Aarteil S."/>
            <person name="Calhoun S."/>
            <person name="Haridas S."/>
            <person name="Kuo A."/>
            <person name="Mondo S."/>
            <person name="Pangilinan J."/>
            <person name="Riley R."/>
            <person name="LaButti K."/>
            <person name="Andreopoulos B."/>
            <person name="Lipzen A."/>
            <person name="Chen C."/>
            <person name="Yan M."/>
            <person name="Daum C."/>
            <person name="Ng V."/>
            <person name="Clum A."/>
            <person name="Steindorff A."/>
            <person name="Ohm R.A."/>
            <person name="Martin F."/>
            <person name="Silar P."/>
            <person name="Natvig D.O."/>
            <person name="Lalanne C."/>
            <person name="Gautier V."/>
            <person name="Ament-Velasquez S.L."/>
            <person name="Kruys A."/>
            <person name="Hutchinson M.I."/>
            <person name="Powell A.J."/>
            <person name="Barry K."/>
            <person name="Miller A.N."/>
            <person name="Grigoriev I.V."/>
            <person name="Debuchy R."/>
            <person name="Gladieux P."/>
            <person name="Hiltunen Thoren M."/>
            <person name="Johannesson H."/>
        </authorList>
    </citation>
    <scope>NUCLEOTIDE SEQUENCE</scope>
    <source>
        <strain evidence="4">CBS 958.72</strain>
    </source>
</reference>
<dbReference type="Gene3D" id="3.40.50.720">
    <property type="entry name" value="NAD(P)-binding Rossmann-like Domain"/>
    <property type="match status" value="1"/>
</dbReference>
<dbReference type="InterPro" id="IPR051911">
    <property type="entry name" value="SDR_oxidoreductase"/>
</dbReference>
<dbReference type="PRINTS" id="PR00081">
    <property type="entry name" value="GDHRDH"/>
</dbReference>
<dbReference type="InterPro" id="IPR002347">
    <property type="entry name" value="SDR_fam"/>
</dbReference>
<gene>
    <name evidence="4" type="ORF">B0T24DRAFT_138438</name>
</gene>
<dbReference type="Proteomes" id="UP001287356">
    <property type="component" value="Unassembled WGS sequence"/>
</dbReference>
<name>A0AAE0KM31_9PEZI</name>
<evidence type="ECO:0000313" key="5">
    <source>
        <dbReference type="Proteomes" id="UP001287356"/>
    </source>
</evidence>
<dbReference type="PRINTS" id="PR00080">
    <property type="entry name" value="SDRFAMILY"/>
</dbReference>
<protein>
    <submittedName>
        <fullName evidence="4">Short-chain dehydrogenase/reductase-like protein SDR</fullName>
    </submittedName>
</protein>
<keyword evidence="2" id="KW-0560">Oxidoreductase</keyword>
<evidence type="ECO:0000256" key="2">
    <source>
        <dbReference type="ARBA" id="ARBA00023002"/>
    </source>
</evidence>
<dbReference type="SUPFAM" id="SSF51735">
    <property type="entry name" value="NAD(P)-binding Rossmann-fold domains"/>
    <property type="match status" value="1"/>
</dbReference>
<sequence length="312" mass="33059">MASAYHLPSDAVWFITGCSSGIGQALAAHVAAEGYRVVATARKVTSLDYLGTIAADDTKILKLALDVTSRPSIDAAVAATLARFGRIDVLVNNAGYTLFGDTENAADGDARRLLDTNFWGVVDLTKTALRVMRDDNSALGGKQGGVIVNVTSMGGRVGYPSQAFYHASKFAVEGFTESVAREVRPEWGLHFCLVEPGGVKTNYTGSSMQRIAPPHPAYAAADSPSRVLEAYIADPASTRYWAEPASVAAALLKVVAAGKPIPLRLPLGPDSWGALKEDVERKARELDEVKDVALSVGHQAQAESIAFLSKGR</sequence>
<evidence type="ECO:0000256" key="3">
    <source>
        <dbReference type="RuleBase" id="RU000363"/>
    </source>
</evidence>
<dbReference type="InterPro" id="IPR036291">
    <property type="entry name" value="NAD(P)-bd_dom_sf"/>
</dbReference>
<dbReference type="Pfam" id="PF00106">
    <property type="entry name" value="adh_short"/>
    <property type="match status" value="1"/>
</dbReference>
<dbReference type="AlphaFoldDB" id="A0AAE0KM31"/>
<keyword evidence="5" id="KW-1185">Reference proteome</keyword>
<accession>A0AAE0KM31</accession>
<comment type="similarity">
    <text evidence="1 3">Belongs to the short-chain dehydrogenases/reductases (SDR) family.</text>
</comment>
<dbReference type="EMBL" id="JAULSN010000002">
    <property type="protein sequence ID" value="KAK3378730.1"/>
    <property type="molecule type" value="Genomic_DNA"/>
</dbReference>
<dbReference type="CDD" id="cd05374">
    <property type="entry name" value="17beta-HSD-like_SDR_c"/>
    <property type="match status" value="1"/>
</dbReference>
<comment type="caution">
    <text evidence="4">The sequence shown here is derived from an EMBL/GenBank/DDBJ whole genome shotgun (WGS) entry which is preliminary data.</text>
</comment>
<dbReference type="GO" id="GO:0016491">
    <property type="term" value="F:oxidoreductase activity"/>
    <property type="evidence" value="ECO:0007669"/>
    <property type="project" value="UniProtKB-KW"/>
</dbReference>
<evidence type="ECO:0000313" key="4">
    <source>
        <dbReference type="EMBL" id="KAK3378730.1"/>
    </source>
</evidence>
<proteinExistence type="inferred from homology"/>
<dbReference type="PANTHER" id="PTHR43976:SF16">
    <property type="entry name" value="SHORT-CHAIN DEHYDROGENASE_REDUCTASE FAMILY PROTEIN"/>
    <property type="match status" value="1"/>
</dbReference>